<dbReference type="OrthoDB" id="6992731at2"/>
<accession>A0A1Y0EFW0</accession>
<dbReference type="Proteomes" id="UP000195273">
    <property type="component" value="Chromosome"/>
</dbReference>
<gene>
    <name evidence="1" type="ORF">LOKVESSMR4R_03010</name>
</gene>
<sequence>MITAADLQGHWRRDWIRAPDFEDTTTRVHWLQAGALFADLRVPADLPALQGGCLADLDAAVLQSLLRIEGFAGEITVTDSQCTWHRAINWQGALARPDVGAMWRDGDVLIEDGVHADYREAWLPQPTAPLRGHRIAWGDMTGVLVENDDRFLLAIGPAPMDRSLRDTFTSFYALGTWDGAQGIAELATDPFAMGTAVLDRAQGRFIWHAPLFTGGIETRPLMKVC</sequence>
<keyword evidence="2" id="KW-1185">Reference proteome</keyword>
<protein>
    <submittedName>
        <fullName evidence="1">Uncharacterized protein</fullName>
    </submittedName>
</protein>
<dbReference type="KEGG" id="lvs:LOKVESSMR4R_03010"/>
<dbReference type="STRING" id="1122181.GCA_000382265_00122"/>
<evidence type="ECO:0000313" key="2">
    <source>
        <dbReference type="Proteomes" id="UP000195273"/>
    </source>
</evidence>
<dbReference type="RefSeq" id="WP_087210037.1">
    <property type="nucleotide sequence ID" value="NZ_CP021431.1"/>
</dbReference>
<reference evidence="1 2" key="1">
    <citation type="submission" date="2017-05" db="EMBL/GenBank/DDBJ databases">
        <title>Genome Sequence of Loktanella vestfoldensis Strain SMR4r Isolated from a Culture of the Diatom Skeletonema marinoi.</title>
        <authorList>
            <person name="Topel M."/>
            <person name="Pinder M.I.M."/>
            <person name="Johansson O.N."/>
            <person name="Kourtchenko O."/>
            <person name="Godhe A."/>
            <person name="Clarke A.K."/>
        </authorList>
    </citation>
    <scope>NUCLEOTIDE SEQUENCE [LARGE SCALE GENOMIC DNA]</scope>
    <source>
        <strain evidence="1 2">SMR4r</strain>
    </source>
</reference>
<proteinExistence type="predicted"/>
<name>A0A1Y0EFW0_9RHOB</name>
<dbReference type="EMBL" id="CP021431">
    <property type="protein sequence ID" value="ARU02298.1"/>
    <property type="molecule type" value="Genomic_DNA"/>
</dbReference>
<evidence type="ECO:0000313" key="1">
    <source>
        <dbReference type="EMBL" id="ARU02298.1"/>
    </source>
</evidence>
<dbReference type="AlphaFoldDB" id="A0A1Y0EFW0"/>
<organism evidence="1 2">
    <name type="scientific">Yoonia vestfoldensis</name>
    <dbReference type="NCBI Taxonomy" id="245188"/>
    <lineage>
        <taxon>Bacteria</taxon>
        <taxon>Pseudomonadati</taxon>
        <taxon>Pseudomonadota</taxon>
        <taxon>Alphaproteobacteria</taxon>
        <taxon>Rhodobacterales</taxon>
        <taxon>Paracoccaceae</taxon>
        <taxon>Yoonia</taxon>
    </lineage>
</organism>